<dbReference type="InterPro" id="IPR041698">
    <property type="entry name" value="Methyltransf_25"/>
</dbReference>
<name>A0A1B6CFH9_9HEMI</name>
<feature type="compositionally biased region" description="Basic residues" evidence="7">
    <location>
        <begin position="160"/>
        <end position="175"/>
    </location>
</feature>
<feature type="compositionally biased region" description="Basic and acidic residues" evidence="7">
    <location>
        <begin position="180"/>
        <end position="197"/>
    </location>
</feature>
<dbReference type="PANTHER" id="PTHR12315:SF0">
    <property type="entry name" value="7SK SNRNA METHYLPHOSPHATE CAPPING ENZYME"/>
    <property type="match status" value="1"/>
</dbReference>
<evidence type="ECO:0000256" key="6">
    <source>
        <dbReference type="RuleBase" id="RU367087"/>
    </source>
</evidence>
<proteinExistence type="inferred from homology"/>
<dbReference type="EC" id="2.1.1.-" evidence="6"/>
<evidence type="ECO:0000256" key="2">
    <source>
        <dbReference type="ARBA" id="ARBA00022603"/>
    </source>
</evidence>
<feature type="compositionally biased region" description="Basic and acidic residues" evidence="7">
    <location>
        <begin position="227"/>
        <end position="248"/>
    </location>
</feature>
<dbReference type="EMBL" id="GEDC01025168">
    <property type="protein sequence ID" value="JAS12130.1"/>
    <property type="molecule type" value="Transcribed_RNA"/>
</dbReference>
<dbReference type="InterPro" id="IPR029063">
    <property type="entry name" value="SAM-dependent_MTases_sf"/>
</dbReference>
<evidence type="ECO:0000313" key="9">
    <source>
        <dbReference type="EMBL" id="JAS12130.1"/>
    </source>
</evidence>
<dbReference type="Gene3D" id="3.40.50.150">
    <property type="entry name" value="Vaccinia Virus protein VP39"/>
    <property type="match status" value="1"/>
</dbReference>
<dbReference type="GO" id="GO:0008173">
    <property type="term" value="F:RNA methyltransferase activity"/>
    <property type="evidence" value="ECO:0007669"/>
    <property type="project" value="UniProtKB-UniRule"/>
</dbReference>
<dbReference type="SUPFAM" id="SSF53335">
    <property type="entry name" value="S-adenosyl-L-methionine-dependent methyltransferases"/>
    <property type="match status" value="1"/>
</dbReference>
<dbReference type="AlphaFoldDB" id="A0A1B6CFH9"/>
<evidence type="ECO:0000256" key="1">
    <source>
        <dbReference type="ARBA" id="ARBA00008361"/>
    </source>
</evidence>
<evidence type="ECO:0000259" key="8">
    <source>
        <dbReference type="PROSITE" id="PS51515"/>
    </source>
</evidence>
<evidence type="ECO:0000256" key="5">
    <source>
        <dbReference type="PROSITE-ProRule" id="PRU00848"/>
    </source>
</evidence>
<sequence length="642" mass="72885">MSAEVQVAPKVDLDKPCRRSKENDKPQGKKVLSHVAKKHKHDLDNRFHRFNRKRSQSFNASTCKFFPPYKKRKKGMIIPPTKFLLGGNIHDPLNLNSLQDEEINRAMNAVTPKSSPLPTPKHRKGEIEVIIPPNMCDPLNLAAGDDDAEYEAMLASPVKRAQKKQKNKKKRRSHRSSGSGKEDSIEGAKSDEEKSPVKETNISGTVPTEIPEEPQNNNAITETEIPSPEKEKEPEKKSNTKDVKKPKQDNTSYNRTNLRKLEMKERKLDLDKIVSPVIPQPGAWGDSRSHRFRNQPQRLTPQINKGQATPKFKPYNAKFQFGNYNRYYGYRNAHQEFDIRLKVLERQKELFIGKDVLDIGCNVGHVTLAIARDFGPSKVVGVDIDRSLIEAARTNIRHYVNSGKKDRFFPVSMPIVYGPVDIPGVSEDTAFPHNVSFIQGNYVLDSDVLLSMEISQFDVILCLSVTKWVHLNWGDAGLKRAFKRMYAQLRPGGVLILEAQPWCSYKKKKNLTETTWTNYKNIELFPHKFTQFLLSEVGFSTCELMGSPLHHSQGFQRAIRIYKKGGDTPTSERTECHSETVAKSASPKEYGKETVTTECESVLVSQETEMSTEVLKDTAEESPIMERTDNETVDTKANEMEM</sequence>
<feature type="region of interest" description="Disordered" evidence="7">
    <location>
        <begin position="155"/>
        <end position="260"/>
    </location>
</feature>
<evidence type="ECO:0000256" key="7">
    <source>
        <dbReference type="SAM" id="MobiDB-lite"/>
    </source>
</evidence>
<feature type="compositionally biased region" description="Basic and acidic residues" evidence="7">
    <location>
        <begin position="614"/>
        <end position="642"/>
    </location>
</feature>
<gene>
    <name evidence="9" type="ORF">g.42040</name>
</gene>
<keyword evidence="3 6" id="KW-0808">Transferase</keyword>
<evidence type="ECO:0000256" key="3">
    <source>
        <dbReference type="ARBA" id="ARBA00022679"/>
    </source>
</evidence>
<feature type="compositionally biased region" description="Basic residues" evidence="7">
    <location>
        <begin position="31"/>
        <end position="40"/>
    </location>
</feature>
<dbReference type="FunFam" id="3.40.50.150:FF:000083">
    <property type="entry name" value="7SK snRNA methylphosphate capping enzyme"/>
    <property type="match status" value="1"/>
</dbReference>
<comment type="similarity">
    <text evidence="1 6">Belongs to the methyltransferase superfamily.</text>
</comment>
<dbReference type="Pfam" id="PF13649">
    <property type="entry name" value="Methyltransf_25"/>
    <property type="match status" value="1"/>
</dbReference>
<reference evidence="9" key="1">
    <citation type="submission" date="2015-12" db="EMBL/GenBank/DDBJ databases">
        <title>De novo transcriptome assembly of four potential Pierce s Disease insect vectors from Arizona vineyards.</title>
        <authorList>
            <person name="Tassone E.E."/>
        </authorList>
    </citation>
    <scope>NUCLEOTIDE SEQUENCE</scope>
</reference>
<dbReference type="PANTHER" id="PTHR12315">
    <property type="entry name" value="BICOID-INTERACTING PROTEIN RELATED"/>
    <property type="match status" value="1"/>
</dbReference>
<dbReference type="GO" id="GO:0032259">
    <property type="term" value="P:methylation"/>
    <property type="evidence" value="ECO:0007669"/>
    <property type="project" value="UniProtKB-KW"/>
</dbReference>
<evidence type="ECO:0000256" key="4">
    <source>
        <dbReference type="ARBA" id="ARBA00022691"/>
    </source>
</evidence>
<keyword evidence="4 5" id="KW-0949">S-adenosyl-L-methionine</keyword>
<dbReference type="InterPro" id="IPR010675">
    <property type="entry name" value="Bin3_C"/>
</dbReference>
<keyword evidence="2 6" id="KW-0489">Methyltransferase</keyword>
<feature type="domain" description="Bin3-type SAM" evidence="8">
    <location>
        <begin position="338"/>
        <end position="567"/>
    </location>
</feature>
<dbReference type="GO" id="GO:0040031">
    <property type="term" value="P:snRNA modification"/>
    <property type="evidence" value="ECO:0007669"/>
    <property type="project" value="TreeGrafter"/>
</dbReference>
<dbReference type="GO" id="GO:0017069">
    <property type="term" value="F:snRNA binding"/>
    <property type="evidence" value="ECO:0007669"/>
    <property type="project" value="TreeGrafter"/>
</dbReference>
<protein>
    <recommendedName>
        <fullName evidence="6">RNA methyltransferase</fullName>
        <ecNumber evidence="6">2.1.1.-</ecNumber>
    </recommendedName>
</protein>
<dbReference type="GO" id="GO:0008171">
    <property type="term" value="F:O-methyltransferase activity"/>
    <property type="evidence" value="ECO:0007669"/>
    <property type="project" value="UniProtKB-UniRule"/>
</dbReference>
<feature type="region of interest" description="Disordered" evidence="7">
    <location>
        <begin position="1"/>
        <end position="40"/>
    </location>
</feature>
<organism evidence="9">
    <name type="scientific">Clastoptera arizonana</name>
    <name type="common">Arizona spittle bug</name>
    <dbReference type="NCBI Taxonomy" id="38151"/>
    <lineage>
        <taxon>Eukaryota</taxon>
        <taxon>Metazoa</taxon>
        <taxon>Ecdysozoa</taxon>
        <taxon>Arthropoda</taxon>
        <taxon>Hexapoda</taxon>
        <taxon>Insecta</taxon>
        <taxon>Pterygota</taxon>
        <taxon>Neoptera</taxon>
        <taxon>Paraneoptera</taxon>
        <taxon>Hemiptera</taxon>
        <taxon>Auchenorrhyncha</taxon>
        <taxon>Cercopoidea</taxon>
        <taxon>Clastopteridae</taxon>
        <taxon>Clastoptera</taxon>
    </lineage>
</organism>
<dbReference type="Pfam" id="PF06859">
    <property type="entry name" value="Bin3"/>
    <property type="match status" value="1"/>
</dbReference>
<dbReference type="InterPro" id="IPR024160">
    <property type="entry name" value="BIN3_SAM-bd_dom"/>
</dbReference>
<feature type="region of interest" description="Disordered" evidence="7">
    <location>
        <begin position="604"/>
        <end position="642"/>
    </location>
</feature>
<dbReference type="InterPro" id="IPR039772">
    <property type="entry name" value="Bin3-like"/>
</dbReference>
<dbReference type="CDD" id="cd02440">
    <property type="entry name" value="AdoMet_MTases"/>
    <property type="match status" value="1"/>
</dbReference>
<dbReference type="PROSITE" id="PS51515">
    <property type="entry name" value="BIN3_SAM"/>
    <property type="match status" value="1"/>
</dbReference>
<feature type="compositionally biased region" description="Basic and acidic residues" evidence="7">
    <location>
        <begin position="11"/>
        <end position="27"/>
    </location>
</feature>
<accession>A0A1B6CFH9</accession>